<dbReference type="InterPro" id="IPR057271">
    <property type="entry name" value="YagK_YfjJ_C"/>
</dbReference>
<proteinExistence type="predicted"/>
<evidence type="ECO:0000259" key="1">
    <source>
        <dbReference type="Pfam" id="PF11726"/>
    </source>
</evidence>
<sequence length="239" mass="28458">MKRINVIGEHSVLITERLTQENIMNEKITNDYLVKDKHAEWTENKRYKQRIKDTLNKALKEHPRTLVLKIELCIPDAIYNPDSTLMTRFIASLDAQIAADIQKRSNNGVRVHPCTLRFVWVREFHQDGRKHYHVALFINKDTYAFPGTYYPDKKGKYTHNLSLMIMDAWIRTLRLDKDVDYQKHYWLINFADNFYFHLNKNQLSFISSYPLVLDRLRYLAKNITKDYSDGQRSFGCSQY</sequence>
<dbReference type="EMBL" id="FZTC01000012">
    <property type="protein sequence ID" value="SNU33255.1"/>
    <property type="molecule type" value="Genomic_DNA"/>
</dbReference>
<gene>
    <name evidence="2" type="ORF">KOSB73_20040</name>
</gene>
<feature type="domain" description="YagK/YfjJ C-terminal" evidence="1">
    <location>
        <begin position="59"/>
        <end position="237"/>
    </location>
</feature>
<evidence type="ECO:0000313" key="3">
    <source>
        <dbReference type="Proteomes" id="UP000220639"/>
    </source>
</evidence>
<organism evidence="2 3">
    <name type="scientific">Klebsiella grimontii</name>
    <dbReference type="NCBI Taxonomy" id="2058152"/>
    <lineage>
        <taxon>Bacteria</taxon>
        <taxon>Pseudomonadati</taxon>
        <taxon>Pseudomonadota</taxon>
        <taxon>Gammaproteobacteria</taxon>
        <taxon>Enterobacterales</taxon>
        <taxon>Enterobacteriaceae</taxon>
        <taxon>Klebsiella/Raoultella group</taxon>
        <taxon>Klebsiella</taxon>
    </lineage>
</organism>
<reference evidence="3" key="1">
    <citation type="submission" date="2017-08" db="EMBL/GenBank/DDBJ databases">
        <authorList>
            <person name="Brisse S."/>
        </authorList>
    </citation>
    <scope>NUCLEOTIDE SEQUENCE [LARGE SCALE GENOMIC DNA]</scope>
    <source>
        <strain evidence="3">06D021</strain>
    </source>
</reference>
<dbReference type="AlphaFoldDB" id="A0A285AX54"/>
<dbReference type="Pfam" id="PF11726">
    <property type="entry name" value="YagK_YfjJ_C"/>
    <property type="match status" value="1"/>
</dbReference>
<dbReference type="Proteomes" id="UP000220639">
    <property type="component" value="Unassembled WGS sequence"/>
</dbReference>
<name>A0A285AX54_9ENTR</name>
<protein>
    <submittedName>
        <fullName evidence="2">Prophage protein</fullName>
    </submittedName>
</protein>
<accession>A0A285AX54</accession>
<evidence type="ECO:0000313" key="2">
    <source>
        <dbReference type="EMBL" id="SNU33255.1"/>
    </source>
</evidence>